<organism evidence="3 4">
    <name type="scientific">Aphanomyces euteiches</name>
    <dbReference type="NCBI Taxonomy" id="100861"/>
    <lineage>
        <taxon>Eukaryota</taxon>
        <taxon>Sar</taxon>
        <taxon>Stramenopiles</taxon>
        <taxon>Oomycota</taxon>
        <taxon>Saprolegniomycetes</taxon>
        <taxon>Saprolegniales</taxon>
        <taxon>Verrucalvaceae</taxon>
        <taxon>Aphanomyces</taxon>
    </lineage>
</organism>
<dbReference type="Proteomes" id="UP000481153">
    <property type="component" value="Unassembled WGS sequence"/>
</dbReference>
<evidence type="ECO:0000259" key="2">
    <source>
        <dbReference type="PROSITE" id="PS51035"/>
    </source>
</evidence>
<evidence type="ECO:0000313" key="4">
    <source>
        <dbReference type="Proteomes" id="UP000481153"/>
    </source>
</evidence>
<evidence type="ECO:0000256" key="1">
    <source>
        <dbReference type="SAM" id="MobiDB-lite"/>
    </source>
</evidence>
<dbReference type="EMBL" id="VJMJ01000037">
    <property type="protein sequence ID" value="KAF0741328.1"/>
    <property type="molecule type" value="Genomic_DNA"/>
</dbReference>
<keyword evidence="4" id="KW-1185">Reference proteome</keyword>
<dbReference type="SUPFAM" id="SSF63491">
    <property type="entry name" value="BAG domain"/>
    <property type="match status" value="1"/>
</dbReference>
<feature type="compositionally biased region" description="Polar residues" evidence="1">
    <location>
        <begin position="139"/>
        <end position="150"/>
    </location>
</feature>
<name>A0A6G0XM73_9STRA</name>
<evidence type="ECO:0000313" key="3">
    <source>
        <dbReference type="EMBL" id="KAF0741328.1"/>
    </source>
</evidence>
<feature type="compositionally biased region" description="Acidic residues" evidence="1">
    <location>
        <begin position="154"/>
        <end position="169"/>
    </location>
</feature>
<dbReference type="Pfam" id="PF02179">
    <property type="entry name" value="BAG"/>
    <property type="match status" value="1"/>
</dbReference>
<dbReference type="VEuPathDB" id="FungiDB:AeMF1_016735"/>
<dbReference type="InterPro" id="IPR008978">
    <property type="entry name" value="HSP20-like_chaperone"/>
</dbReference>
<dbReference type="InterPro" id="IPR036533">
    <property type="entry name" value="BAG_dom_sf"/>
</dbReference>
<dbReference type="InterPro" id="IPR003103">
    <property type="entry name" value="BAG_domain"/>
</dbReference>
<comment type="caution">
    <text evidence="3">The sequence shown here is derived from an EMBL/GenBank/DDBJ whole genome shotgun (WGS) entry which is preliminary data.</text>
</comment>
<dbReference type="Gene3D" id="2.60.40.790">
    <property type="match status" value="1"/>
</dbReference>
<feature type="domain" description="BAG" evidence="2">
    <location>
        <begin position="62"/>
        <end position="119"/>
    </location>
</feature>
<reference evidence="3 4" key="1">
    <citation type="submission" date="2019-07" db="EMBL/GenBank/DDBJ databases">
        <title>Genomics analysis of Aphanomyces spp. identifies a new class of oomycete effector associated with host adaptation.</title>
        <authorList>
            <person name="Gaulin E."/>
        </authorList>
    </citation>
    <scope>NUCLEOTIDE SEQUENCE [LARGE SCALE GENOMIC DNA]</scope>
    <source>
        <strain evidence="3 4">ATCC 201684</strain>
    </source>
</reference>
<proteinExistence type="predicted"/>
<dbReference type="GO" id="GO:0051087">
    <property type="term" value="F:protein-folding chaperone binding"/>
    <property type="evidence" value="ECO:0007669"/>
    <property type="project" value="InterPro"/>
</dbReference>
<feature type="region of interest" description="Disordered" evidence="1">
    <location>
        <begin position="139"/>
        <end position="190"/>
    </location>
</feature>
<dbReference type="PROSITE" id="PS51035">
    <property type="entry name" value="BAG"/>
    <property type="match status" value="1"/>
</dbReference>
<sequence length="327" mass="38047">MTRNIKAIEQLSSIHEELRRIQDVLESRLPTQYKLVASEIAAAKWLSLIDNDKAKSREKACSLRVKNYRYRVLEQAERLTRLLCELDVIESDGDEEIRKQRKQTVLSVQGKLDIADTMKLQCDRLLDFHQRMLLLVPSRPTSSIQTQSSPAADTTDDDNEDMEEEDDNASDASEATSKEEDEEMDHMSKLPMWKPKWEMYESADDSIHLVANLAGVNLDRHLDIRVHGDTLRLSGIKLPSKKDLHIQQWFVPREPSFGRFTIEETFPRRYFNLSNATVRVLPNGHVDIRVPRRRVRQRVTPYMRSQWPAALTDFGLAWERVWESCIM</sequence>
<protein>
    <recommendedName>
        <fullName evidence="2">BAG domain-containing protein</fullName>
    </recommendedName>
</protein>
<dbReference type="Gene3D" id="1.20.58.120">
    <property type="entry name" value="BAG domain"/>
    <property type="match status" value="1"/>
</dbReference>
<dbReference type="AlphaFoldDB" id="A0A6G0XM73"/>
<gene>
    <name evidence="3" type="ORF">Ae201684_003440</name>
</gene>
<accession>A0A6G0XM73</accession>